<dbReference type="FunFam" id="3.30.160.60:FF:001498">
    <property type="entry name" value="Zinc finger protein 404"/>
    <property type="match status" value="1"/>
</dbReference>
<protein>
    <submittedName>
        <fullName evidence="9">4933_t:CDS:1</fullName>
    </submittedName>
</protein>
<feature type="non-terminal residue" evidence="9">
    <location>
        <position position="1"/>
    </location>
</feature>
<dbReference type="GO" id="GO:0000978">
    <property type="term" value="F:RNA polymerase II cis-regulatory region sequence-specific DNA binding"/>
    <property type="evidence" value="ECO:0007669"/>
    <property type="project" value="TreeGrafter"/>
</dbReference>
<keyword evidence="2" id="KW-0479">Metal-binding</keyword>
<evidence type="ECO:0000256" key="1">
    <source>
        <dbReference type="ARBA" id="ARBA00004123"/>
    </source>
</evidence>
<evidence type="ECO:0000256" key="5">
    <source>
        <dbReference type="ARBA" id="ARBA00022833"/>
    </source>
</evidence>
<evidence type="ECO:0000313" key="9">
    <source>
        <dbReference type="EMBL" id="CAI2170527.1"/>
    </source>
</evidence>
<comment type="subcellular location">
    <subcellularLocation>
        <location evidence="1">Nucleus</location>
    </subcellularLocation>
</comment>
<sequence>LMEKLPASDISWEMIFDGYLEFDTDGHDTDEKLTRYPTDGFLEPRQDVTQRKVECGQISDKSESIHDNLKHDKSSSNANTEIKLSTFKRNKFLCQHSGCSKNFRDNHQLKIHERKHTGEKPHICDYPGCDRGFSQKNNLIVHRKNHEGIKPYECKLCEKKFAQKIHLNEHEKKHTDKRPYDCKFCDQKFKQKIHLKKHLTTRKHLRASSTFEDS</sequence>
<dbReference type="Pfam" id="PF00096">
    <property type="entry name" value="zf-C2H2"/>
    <property type="match status" value="3"/>
</dbReference>
<keyword evidence="3" id="KW-0677">Repeat</keyword>
<evidence type="ECO:0000256" key="6">
    <source>
        <dbReference type="ARBA" id="ARBA00023242"/>
    </source>
</evidence>
<dbReference type="InterPro" id="IPR036236">
    <property type="entry name" value="Znf_C2H2_sf"/>
</dbReference>
<dbReference type="PANTHER" id="PTHR23235:SF120">
    <property type="entry name" value="KRUPPEL-LIKE FACTOR 15"/>
    <property type="match status" value="1"/>
</dbReference>
<proteinExistence type="predicted"/>
<keyword evidence="5" id="KW-0862">Zinc</keyword>
<keyword evidence="10" id="KW-1185">Reference proteome</keyword>
<dbReference type="SUPFAM" id="SSF57667">
    <property type="entry name" value="beta-beta-alpha zinc fingers"/>
    <property type="match status" value="2"/>
</dbReference>
<dbReference type="GO" id="GO:0000981">
    <property type="term" value="F:DNA-binding transcription factor activity, RNA polymerase II-specific"/>
    <property type="evidence" value="ECO:0007669"/>
    <property type="project" value="TreeGrafter"/>
</dbReference>
<dbReference type="SMART" id="SM00355">
    <property type="entry name" value="ZnF_C2H2"/>
    <property type="match status" value="4"/>
</dbReference>
<dbReference type="PANTHER" id="PTHR23235">
    <property type="entry name" value="KRUEPPEL-LIKE TRANSCRIPTION FACTOR"/>
    <property type="match status" value="1"/>
</dbReference>
<feature type="domain" description="C2H2-type" evidence="8">
    <location>
        <begin position="92"/>
        <end position="121"/>
    </location>
</feature>
<feature type="domain" description="C2H2-type" evidence="8">
    <location>
        <begin position="122"/>
        <end position="151"/>
    </location>
</feature>
<dbReference type="InterPro" id="IPR013087">
    <property type="entry name" value="Znf_C2H2_type"/>
</dbReference>
<feature type="domain" description="C2H2-type" evidence="8">
    <location>
        <begin position="152"/>
        <end position="179"/>
    </location>
</feature>
<evidence type="ECO:0000256" key="4">
    <source>
        <dbReference type="ARBA" id="ARBA00022771"/>
    </source>
</evidence>
<dbReference type="PROSITE" id="PS50157">
    <property type="entry name" value="ZINC_FINGER_C2H2_2"/>
    <property type="match status" value="4"/>
</dbReference>
<dbReference type="FunFam" id="3.30.160.60:FF:000145">
    <property type="entry name" value="Zinc finger protein 574"/>
    <property type="match status" value="1"/>
</dbReference>
<evidence type="ECO:0000256" key="2">
    <source>
        <dbReference type="ARBA" id="ARBA00022723"/>
    </source>
</evidence>
<dbReference type="GO" id="GO:0005634">
    <property type="term" value="C:nucleus"/>
    <property type="evidence" value="ECO:0007669"/>
    <property type="project" value="UniProtKB-SubCell"/>
</dbReference>
<comment type="caution">
    <text evidence="9">The sequence shown here is derived from an EMBL/GenBank/DDBJ whole genome shotgun (WGS) entry which is preliminary data.</text>
</comment>
<dbReference type="OrthoDB" id="8117402at2759"/>
<evidence type="ECO:0000313" key="10">
    <source>
        <dbReference type="Proteomes" id="UP001153678"/>
    </source>
</evidence>
<dbReference type="GO" id="GO:0008270">
    <property type="term" value="F:zinc ion binding"/>
    <property type="evidence" value="ECO:0007669"/>
    <property type="project" value="UniProtKB-KW"/>
</dbReference>
<evidence type="ECO:0000256" key="3">
    <source>
        <dbReference type="ARBA" id="ARBA00022737"/>
    </source>
</evidence>
<dbReference type="Proteomes" id="UP001153678">
    <property type="component" value="Unassembled WGS sequence"/>
</dbReference>
<dbReference type="Gene3D" id="3.30.160.60">
    <property type="entry name" value="Classic Zinc Finger"/>
    <property type="match status" value="4"/>
</dbReference>
<keyword evidence="6" id="KW-0539">Nucleus</keyword>
<name>A0A9W4WXC1_9GLOM</name>
<dbReference type="FunFam" id="3.30.160.60:FF:000446">
    <property type="entry name" value="Zinc finger protein"/>
    <property type="match status" value="1"/>
</dbReference>
<evidence type="ECO:0000259" key="8">
    <source>
        <dbReference type="PROSITE" id="PS50157"/>
    </source>
</evidence>
<dbReference type="AlphaFoldDB" id="A0A9W4WXC1"/>
<dbReference type="PROSITE" id="PS00028">
    <property type="entry name" value="ZINC_FINGER_C2H2_1"/>
    <property type="match status" value="4"/>
</dbReference>
<feature type="domain" description="C2H2-type" evidence="8">
    <location>
        <begin position="180"/>
        <end position="209"/>
    </location>
</feature>
<organism evidence="9 10">
    <name type="scientific">Funneliformis geosporum</name>
    <dbReference type="NCBI Taxonomy" id="1117311"/>
    <lineage>
        <taxon>Eukaryota</taxon>
        <taxon>Fungi</taxon>
        <taxon>Fungi incertae sedis</taxon>
        <taxon>Mucoromycota</taxon>
        <taxon>Glomeromycotina</taxon>
        <taxon>Glomeromycetes</taxon>
        <taxon>Glomerales</taxon>
        <taxon>Glomeraceae</taxon>
        <taxon>Funneliformis</taxon>
    </lineage>
</organism>
<accession>A0A9W4WXC1</accession>
<gene>
    <name evidence="9" type="ORF">FWILDA_LOCUS4627</name>
</gene>
<evidence type="ECO:0000256" key="7">
    <source>
        <dbReference type="PROSITE-ProRule" id="PRU00042"/>
    </source>
</evidence>
<dbReference type="EMBL" id="CAMKVN010000710">
    <property type="protein sequence ID" value="CAI2170527.1"/>
    <property type="molecule type" value="Genomic_DNA"/>
</dbReference>
<reference evidence="9" key="1">
    <citation type="submission" date="2022-08" db="EMBL/GenBank/DDBJ databases">
        <authorList>
            <person name="Kallberg Y."/>
            <person name="Tangrot J."/>
            <person name="Rosling A."/>
        </authorList>
    </citation>
    <scope>NUCLEOTIDE SEQUENCE</scope>
    <source>
        <strain evidence="9">Wild A</strain>
    </source>
</reference>
<keyword evidence="4 7" id="KW-0863">Zinc-finger</keyword>